<evidence type="ECO:0000256" key="3">
    <source>
        <dbReference type="ARBA" id="ARBA00022553"/>
    </source>
</evidence>
<keyword evidence="3" id="KW-0597">Phosphoprotein</keyword>
<feature type="domain" description="Histidine kinase/HSP90-like ATPase" evidence="8">
    <location>
        <begin position="515"/>
        <end position="625"/>
    </location>
</feature>
<dbReference type="Proteomes" id="UP000627984">
    <property type="component" value="Unassembled WGS sequence"/>
</dbReference>
<keyword evidence="4" id="KW-0808">Transferase</keyword>
<dbReference type="SUPFAM" id="SSF55874">
    <property type="entry name" value="ATPase domain of HSP90 chaperone/DNA topoisomerase II/histidine kinase"/>
    <property type="match status" value="1"/>
</dbReference>
<gene>
    <name evidence="9" type="ORF">GCM10010126_45500</name>
</gene>
<accession>A0AA37F6H5</accession>
<evidence type="ECO:0000313" key="10">
    <source>
        <dbReference type="Proteomes" id="UP000627984"/>
    </source>
</evidence>
<dbReference type="EC" id="2.7.13.3" evidence="2"/>
<evidence type="ECO:0000259" key="8">
    <source>
        <dbReference type="SMART" id="SM00387"/>
    </source>
</evidence>
<name>A0AA37F6H5_9ACTN</name>
<dbReference type="EMBL" id="BMQD01000014">
    <property type="protein sequence ID" value="GGK81056.1"/>
    <property type="molecule type" value="Genomic_DNA"/>
</dbReference>
<dbReference type="PANTHER" id="PTHR45436:SF5">
    <property type="entry name" value="SENSOR HISTIDINE KINASE TRCS"/>
    <property type="match status" value="1"/>
</dbReference>
<dbReference type="Pfam" id="PF08376">
    <property type="entry name" value="NIT"/>
    <property type="match status" value="1"/>
</dbReference>
<dbReference type="Pfam" id="PF02518">
    <property type="entry name" value="HATPase_c"/>
    <property type="match status" value="1"/>
</dbReference>
<keyword evidence="5" id="KW-0418">Kinase</keyword>
<dbReference type="SMART" id="SM00387">
    <property type="entry name" value="HATPase_c"/>
    <property type="match status" value="1"/>
</dbReference>
<keyword evidence="7" id="KW-0812">Transmembrane</keyword>
<protein>
    <recommendedName>
        <fullName evidence="2">histidine kinase</fullName>
        <ecNumber evidence="2">2.7.13.3</ecNumber>
    </recommendedName>
</protein>
<dbReference type="InterPro" id="IPR050428">
    <property type="entry name" value="TCS_sensor_his_kinase"/>
</dbReference>
<evidence type="ECO:0000256" key="1">
    <source>
        <dbReference type="ARBA" id="ARBA00000085"/>
    </source>
</evidence>
<dbReference type="AlphaFoldDB" id="A0AA37F6H5"/>
<feature type="transmembrane region" description="Helical" evidence="7">
    <location>
        <begin position="307"/>
        <end position="326"/>
    </location>
</feature>
<proteinExistence type="predicted"/>
<sequence>MGMGSGNRSIRFKIFLLLLLPLLSLSALWGFVLNLTVGEGAALLRADRLYETVGVTSTELGRQLQSERTRTSTAISSRELTSGFGEQRARTDRALAEFLSAERTIGPDDPELRASLNGLTDRLAKLPDIRSAIDGGRYTRLEALSHYNDILDAVFLLYDQLVSVPDLSIFQQATAMQAMGNAREMLAREDALISGALIDGRFSDDERAAFAEHAAARRFLHARGLSGLDATLSRPYREVFTSPAFERFLVAETAVVSGEGVAPPAEARLWREMVAPLADRLDRLGAASSDALAEQSRSLSFGVVTRIALAGGVGMAAVVVSIVISVRFGRRLAGELAGLRAAALDLADVRLPRLVARLRRGEDVDAAAEAPPIEARAAGGSAEVIDVAHAFGSVQRTAVEAAVGQADLRRGVSQVFVNLARRKQALLHRQLSLLDSMQRRATDPDGLDDLFRLDHLTTRMRRHAESLIILSGAAPGRAWRNPVPVVDVVRAAIAEVEDYKRVTVSPLPDALFDGAAVADVTHLIAELIENATIYSPPQTTVTVRGDVVANGFAVEVEDRGLGLGALEYEEINARLADPPEFDLADSDRLGLFVVGQLAARHGIQVVLRASPFGGTTAIVLVPRAVLAELPSPLSVTAERIPRRPAGPRLADGAGNAARLADGAGNATAVGGSAPAALGPAPARSGTTSSSPRGAGLPRRTRTVPPASPARDASGRPLAAPTLTVVNGLPDGGAKDPGGPPVRETTGPGSLPRRVRQANLAPQLRQDAPEQEERAPEPPAAGRSPEEARALFSAFQAGARRGREEQEDDAGGREDRAGDLAHQKTGEKEDK</sequence>
<comment type="caution">
    <text evidence="9">The sequence shown here is derived from an EMBL/GenBank/DDBJ whole genome shotgun (WGS) entry which is preliminary data.</text>
</comment>
<dbReference type="InterPro" id="IPR013587">
    <property type="entry name" value="Nitrate/nitrite_sensing"/>
</dbReference>
<reference evidence="9" key="2">
    <citation type="submission" date="2022-09" db="EMBL/GenBank/DDBJ databases">
        <authorList>
            <person name="Sun Q."/>
            <person name="Ohkuma M."/>
        </authorList>
    </citation>
    <scope>NUCLEOTIDE SEQUENCE</scope>
    <source>
        <strain evidence="9">JCM 3093</strain>
    </source>
</reference>
<dbReference type="InterPro" id="IPR036890">
    <property type="entry name" value="HATPase_C_sf"/>
</dbReference>
<dbReference type="GO" id="GO:0004673">
    <property type="term" value="F:protein histidine kinase activity"/>
    <property type="evidence" value="ECO:0007669"/>
    <property type="project" value="UniProtKB-EC"/>
</dbReference>
<evidence type="ECO:0000256" key="2">
    <source>
        <dbReference type="ARBA" id="ARBA00012438"/>
    </source>
</evidence>
<keyword evidence="7" id="KW-0472">Membrane</keyword>
<dbReference type="InterPro" id="IPR003594">
    <property type="entry name" value="HATPase_dom"/>
</dbReference>
<keyword evidence="7" id="KW-1133">Transmembrane helix</keyword>
<evidence type="ECO:0000256" key="4">
    <source>
        <dbReference type="ARBA" id="ARBA00022679"/>
    </source>
</evidence>
<comment type="catalytic activity">
    <reaction evidence="1">
        <text>ATP + protein L-histidine = ADP + protein N-phospho-L-histidine.</text>
        <dbReference type="EC" id="2.7.13.3"/>
    </reaction>
</comment>
<dbReference type="GO" id="GO:0005886">
    <property type="term" value="C:plasma membrane"/>
    <property type="evidence" value="ECO:0007669"/>
    <property type="project" value="TreeGrafter"/>
</dbReference>
<evidence type="ECO:0000313" key="9">
    <source>
        <dbReference type="EMBL" id="GGK81056.1"/>
    </source>
</evidence>
<evidence type="ECO:0000256" key="6">
    <source>
        <dbReference type="SAM" id="MobiDB-lite"/>
    </source>
</evidence>
<reference evidence="9" key="1">
    <citation type="journal article" date="2014" name="Int. J. Syst. Evol. Microbiol.">
        <title>Complete genome sequence of Corynebacterium casei LMG S-19264T (=DSM 44701T), isolated from a smear-ripened cheese.</title>
        <authorList>
            <consortium name="US DOE Joint Genome Institute (JGI-PGF)"/>
            <person name="Walter F."/>
            <person name="Albersmeier A."/>
            <person name="Kalinowski J."/>
            <person name="Ruckert C."/>
        </authorList>
    </citation>
    <scope>NUCLEOTIDE SEQUENCE</scope>
    <source>
        <strain evidence="9">JCM 3093</strain>
    </source>
</reference>
<feature type="compositionally biased region" description="Basic and acidic residues" evidence="6">
    <location>
        <begin position="809"/>
        <end position="830"/>
    </location>
</feature>
<dbReference type="GO" id="GO:0000160">
    <property type="term" value="P:phosphorelay signal transduction system"/>
    <property type="evidence" value="ECO:0007669"/>
    <property type="project" value="TreeGrafter"/>
</dbReference>
<evidence type="ECO:0000256" key="5">
    <source>
        <dbReference type="ARBA" id="ARBA00022777"/>
    </source>
</evidence>
<feature type="compositionally biased region" description="Basic and acidic residues" evidence="6">
    <location>
        <begin position="766"/>
        <end position="775"/>
    </location>
</feature>
<dbReference type="Gene3D" id="3.30.565.10">
    <property type="entry name" value="Histidine kinase-like ATPase, C-terminal domain"/>
    <property type="match status" value="1"/>
</dbReference>
<dbReference type="PANTHER" id="PTHR45436">
    <property type="entry name" value="SENSOR HISTIDINE KINASE YKOH"/>
    <property type="match status" value="1"/>
</dbReference>
<feature type="region of interest" description="Disordered" evidence="6">
    <location>
        <begin position="668"/>
        <end position="830"/>
    </location>
</feature>
<organism evidence="9 10">
    <name type="scientific">Planomonospora parontospora</name>
    <dbReference type="NCBI Taxonomy" id="58119"/>
    <lineage>
        <taxon>Bacteria</taxon>
        <taxon>Bacillati</taxon>
        <taxon>Actinomycetota</taxon>
        <taxon>Actinomycetes</taxon>
        <taxon>Streptosporangiales</taxon>
        <taxon>Streptosporangiaceae</taxon>
        <taxon>Planomonospora</taxon>
    </lineage>
</organism>
<feature type="compositionally biased region" description="Low complexity" evidence="6">
    <location>
        <begin position="668"/>
        <end position="682"/>
    </location>
</feature>
<evidence type="ECO:0000256" key="7">
    <source>
        <dbReference type="SAM" id="Phobius"/>
    </source>
</evidence>